<dbReference type="AlphaFoldDB" id="L0GQH4"/>
<name>L0GQH4_STUST</name>
<dbReference type="Proteomes" id="UP000010820">
    <property type="component" value="Chromosome"/>
</dbReference>
<sequence>MRAHLNDRAKSELLEIMSVLNETNTSHTLNKLISQMHKQIVQTHTCEVNTNDQRSTENHQ</sequence>
<accession>L0GQH4</accession>
<gene>
    <name evidence="1" type="ORF">Psest_3149</name>
</gene>
<dbReference type="EMBL" id="CP003071">
    <property type="protein sequence ID" value="AGA87645.1"/>
    <property type="molecule type" value="Genomic_DNA"/>
</dbReference>
<dbReference type="KEGG" id="psh:Psest_3149"/>
<reference evidence="1 2" key="1">
    <citation type="submission" date="2011-10" db="EMBL/GenBank/DDBJ databases">
        <title>Complete sequence of chromosome of Pseudomonas stutzeri RCH2.</title>
        <authorList>
            <consortium name="US DOE Joint Genome Institute"/>
            <person name="Lucas S."/>
            <person name="Han J."/>
            <person name="Lapidus A."/>
            <person name="Cheng J.-F."/>
            <person name="Goodwin L."/>
            <person name="Pitluck S."/>
            <person name="Peters L."/>
            <person name="Ovchinnikova G."/>
            <person name="Zeytun A."/>
            <person name="Lu M."/>
            <person name="Detter J.C."/>
            <person name="Han C."/>
            <person name="Tapia R."/>
            <person name="Land M."/>
            <person name="Hauser L."/>
            <person name="Kyrpides N."/>
            <person name="Ivanova N."/>
            <person name="Pagani I."/>
            <person name="Chakraborty R."/>
            <person name="Arkin A."/>
            <person name="Dehal P."/>
            <person name="Wall J."/>
            <person name="Hazen T."/>
            <person name="Woyke T."/>
        </authorList>
    </citation>
    <scope>NUCLEOTIDE SEQUENCE [LARGE SCALE GENOMIC DNA]</scope>
    <source>
        <strain evidence="1 2">RCH2</strain>
    </source>
</reference>
<evidence type="ECO:0000313" key="2">
    <source>
        <dbReference type="Proteomes" id="UP000010820"/>
    </source>
</evidence>
<dbReference type="HOGENOM" id="CLU_2938278_0_0_6"/>
<organism evidence="1 2">
    <name type="scientific">Stutzerimonas stutzeri RCH2</name>
    <dbReference type="NCBI Taxonomy" id="644801"/>
    <lineage>
        <taxon>Bacteria</taxon>
        <taxon>Pseudomonadati</taxon>
        <taxon>Pseudomonadota</taxon>
        <taxon>Gammaproteobacteria</taxon>
        <taxon>Pseudomonadales</taxon>
        <taxon>Pseudomonadaceae</taxon>
        <taxon>Stutzerimonas</taxon>
    </lineage>
</organism>
<proteinExistence type="predicted"/>
<protein>
    <submittedName>
        <fullName evidence="1">Uncharacterized protein</fullName>
    </submittedName>
</protein>
<evidence type="ECO:0000313" key="1">
    <source>
        <dbReference type="EMBL" id="AGA87645.1"/>
    </source>
</evidence>
<dbReference type="STRING" id="644801.Psest_3149"/>